<name>A0A2T3AYP1_AMORE</name>
<gene>
    <name evidence="4" type="ORF">M430DRAFT_29180</name>
</gene>
<dbReference type="PROSITE" id="PS00181">
    <property type="entry name" value="GLNA_ATP"/>
    <property type="match status" value="1"/>
</dbReference>
<dbReference type="InParanoid" id="A0A2T3AYP1"/>
<protein>
    <recommendedName>
        <fullName evidence="3">GS catalytic domain-containing protein</fullName>
    </recommendedName>
</protein>
<evidence type="ECO:0000256" key="2">
    <source>
        <dbReference type="RuleBase" id="RU000384"/>
    </source>
</evidence>
<dbReference type="InterPro" id="IPR014746">
    <property type="entry name" value="Gln_synth/guanido_kin_cat_dom"/>
</dbReference>
<dbReference type="STRING" id="857342.A0A2T3AYP1"/>
<reference evidence="4 5" key="1">
    <citation type="journal article" date="2018" name="New Phytol.">
        <title>Comparative genomics and transcriptomics depict ericoid mycorrhizal fungi as versatile saprotrophs and plant mutualists.</title>
        <authorList>
            <person name="Martino E."/>
            <person name="Morin E."/>
            <person name="Grelet G.A."/>
            <person name="Kuo A."/>
            <person name="Kohler A."/>
            <person name="Daghino S."/>
            <person name="Barry K.W."/>
            <person name="Cichocki N."/>
            <person name="Clum A."/>
            <person name="Dockter R.B."/>
            <person name="Hainaut M."/>
            <person name="Kuo R.C."/>
            <person name="LaButti K."/>
            <person name="Lindahl B.D."/>
            <person name="Lindquist E.A."/>
            <person name="Lipzen A."/>
            <person name="Khouja H.R."/>
            <person name="Magnuson J."/>
            <person name="Murat C."/>
            <person name="Ohm R.A."/>
            <person name="Singer S.W."/>
            <person name="Spatafora J.W."/>
            <person name="Wang M."/>
            <person name="Veneault-Fourrey C."/>
            <person name="Henrissat B."/>
            <person name="Grigoriev I.V."/>
            <person name="Martin F.M."/>
            <person name="Perotto S."/>
        </authorList>
    </citation>
    <scope>NUCLEOTIDE SEQUENCE [LARGE SCALE GENOMIC DNA]</scope>
    <source>
        <strain evidence="4 5">ATCC 22711</strain>
    </source>
</reference>
<evidence type="ECO:0000259" key="3">
    <source>
        <dbReference type="PROSITE" id="PS51987"/>
    </source>
</evidence>
<evidence type="ECO:0000313" key="4">
    <source>
        <dbReference type="EMBL" id="PSS15184.1"/>
    </source>
</evidence>
<dbReference type="PANTHER" id="PTHR43383">
    <property type="entry name" value="NODULIN 6"/>
    <property type="match status" value="1"/>
</dbReference>
<organism evidence="4 5">
    <name type="scientific">Amorphotheca resinae ATCC 22711</name>
    <dbReference type="NCBI Taxonomy" id="857342"/>
    <lineage>
        <taxon>Eukaryota</taxon>
        <taxon>Fungi</taxon>
        <taxon>Dikarya</taxon>
        <taxon>Ascomycota</taxon>
        <taxon>Pezizomycotina</taxon>
        <taxon>Leotiomycetes</taxon>
        <taxon>Helotiales</taxon>
        <taxon>Amorphothecaceae</taxon>
        <taxon>Amorphotheca</taxon>
    </lineage>
</organism>
<feature type="domain" description="GS catalytic" evidence="3">
    <location>
        <begin position="530"/>
        <end position="859"/>
    </location>
</feature>
<dbReference type="EMBL" id="KZ679013">
    <property type="protein sequence ID" value="PSS15184.1"/>
    <property type="molecule type" value="Genomic_DNA"/>
</dbReference>
<dbReference type="InterPro" id="IPR008146">
    <property type="entry name" value="Gln_synth_cat_dom"/>
</dbReference>
<dbReference type="InterPro" id="IPR027303">
    <property type="entry name" value="Gln_synth_gly_rich_site"/>
</dbReference>
<dbReference type="Gene3D" id="3.30.590.10">
    <property type="entry name" value="Glutamine synthetase/guanido kinase, catalytic domain"/>
    <property type="match status" value="1"/>
</dbReference>
<dbReference type="AlphaFoldDB" id="A0A2T3AYP1"/>
<dbReference type="PANTHER" id="PTHR43383:SF2">
    <property type="entry name" value="AMIDOHYDROLASE 2 FAMILY PROTEIN"/>
    <property type="match status" value="1"/>
</dbReference>
<accession>A0A2T3AYP1</accession>
<dbReference type="GeneID" id="36573933"/>
<dbReference type="SUPFAM" id="SSF55931">
    <property type="entry name" value="Glutamine synthetase/guanido kinase"/>
    <property type="match status" value="1"/>
</dbReference>
<dbReference type="Proteomes" id="UP000241818">
    <property type="component" value="Unassembled WGS sequence"/>
</dbReference>
<evidence type="ECO:0000256" key="1">
    <source>
        <dbReference type="PROSITE-ProRule" id="PRU01331"/>
    </source>
</evidence>
<proteinExistence type="inferred from homology"/>
<dbReference type="Pfam" id="PF04909">
    <property type="entry name" value="Amidohydro_2"/>
    <property type="match status" value="1"/>
</dbReference>
<dbReference type="Gene3D" id="3.20.20.140">
    <property type="entry name" value="Metal-dependent hydrolases"/>
    <property type="match status" value="1"/>
</dbReference>
<dbReference type="InterPro" id="IPR006680">
    <property type="entry name" value="Amidohydro-rel"/>
</dbReference>
<evidence type="ECO:0000313" key="5">
    <source>
        <dbReference type="Proteomes" id="UP000241818"/>
    </source>
</evidence>
<dbReference type="RefSeq" id="XP_024719783.1">
    <property type="nucleotide sequence ID" value="XM_024865852.1"/>
</dbReference>
<dbReference type="InterPro" id="IPR032466">
    <property type="entry name" value="Metal_Hydrolase"/>
</dbReference>
<dbReference type="PROSITE" id="PS51987">
    <property type="entry name" value="GS_CATALYTIC"/>
    <property type="match status" value="1"/>
</dbReference>
<dbReference type="Pfam" id="PF00120">
    <property type="entry name" value="Gln-synt_C"/>
    <property type="match status" value="1"/>
</dbReference>
<dbReference type="OrthoDB" id="3364440at2759"/>
<comment type="similarity">
    <text evidence="1 2">Belongs to the glutamine synthetase family.</text>
</comment>
<dbReference type="GO" id="GO:0004356">
    <property type="term" value="F:glutamine synthetase activity"/>
    <property type="evidence" value="ECO:0007669"/>
    <property type="project" value="InterPro"/>
</dbReference>
<dbReference type="SMART" id="SM01230">
    <property type="entry name" value="Gln-synt_C"/>
    <property type="match status" value="1"/>
</dbReference>
<dbReference type="GO" id="GO:0016787">
    <property type="term" value="F:hydrolase activity"/>
    <property type="evidence" value="ECO:0007669"/>
    <property type="project" value="InterPro"/>
</dbReference>
<sequence length="859" mass="96063">MEDLVKAIQTTPIIDNHAHPLLIPSAQAKYPLLSITTEAHGDAMKATPSSLSHIRAVNQLSRVLNCPPTWHDVVQTIEVEKAKPNDAWSRRCFEGIETLLIDDGLDGKDEAFDYAWHDRLTRAKCKRIVRIEKVAEEIINECLKQPGASSEDMFLTFLSDFDNAIKDAVLDSEVVAFKSVICYRTGLNVPSQPPLPSEVKQSFLQILSNHRAEGGSHFKRLDGTLLNAFLVHATALIIRSSKTPHKKALQFHTGLGDNDITLTRSSPSHLQEFIRRYPEVPIVLLHASYPWTKEAGYLASVYENVYADIGEVFPFVSRQGQEAVVREILELCPSEKILWSTDGHWFPETYLLAVIQVREALEAVLSEYIRKKDLTVPQAVKIVQDILFNTSNNLYDLKLPLKPFAIASALDLSSPQHSDLNLLRSFLDEHPSTKFLRLQFLDYTATPRMRVIPIRHALSLLQTQSSLTTGILTASLGLLQNDTIIPEVNGTDEYRLQAIFSSIRRGPAKNYASVQGEFRGQDNSEVTLCPRSILRRTVQNSKAQGLEFLLGFEIEVVFMSPVSDFKPGYTANSSSKGHAWNSARSLQEKALLPMLEEIYDSLSSSGIYLEAWHPESCAGQYEFVLPALPPLEAVDTLLHARDIIATVAAGHSLRATLFPKPFPEEAGTASHAHISISSPNGEEKEVYESFYAGILDHLRAIIAFTYSNPESYARMLDSHWAGGRWVTWGSQNRETALRKIAGSHWEIKVLDGLANMYLAMASIIGAGTHGILAHQKLKWGDCMEDPAKLSWEERHRLGIREGLPKDLGEALTALAEDEILCGILGTEVVERYISVKRGEEELLTSMSEDVRRNWIIERY</sequence>
<dbReference type="SUPFAM" id="SSF51556">
    <property type="entry name" value="Metallo-dependent hydrolases"/>
    <property type="match status" value="1"/>
</dbReference>
<keyword evidence="5" id="KW-1185">Reference proteome</keyword>